<evidence type="ECO:0000313" key="14">
    <source>
        <dbReference type="Proteomes" id="UP000830835"/>
    </source>
</evidence>
<evidence type="ECO:0000256" key="7">
    <source>
        <dbReference type="PROSITE-ProRule" id="PRU00703"/>
    </source>
</evidence>
<dbReference type="SMART" id="SM00116">
    <property type="entry name" value="CBS"/>
    <property type="match status" value="2"/>
</dbReference>
<evidence type="ECO:0000256" key="6">
    <source>
        <dbReference type="ARBA" id="ARBA00023012"/>
    </source>
</evidence>
<dbReference type="InterPro" id="IPR004358">
    <property type="entry name" value="Sig_transdc_His_kin-like_C"/>
</dbReference>
<evidence type="ECO:0000259" key="11">
    <source>
        <dbReference type="PROSITE" id="PS50113"/>
    </source>
</evidence>
<evidence type="ECO:0000256" key="3">
    <source>
        <dbReference type="ARBA" id="ARBA00012438"/>
    </source>
</evidence>
<dbReference type="PROSITE" id="PS50112">
    <property type="entry name" value="PAS"/>
    <property type="match status" value="1"/>
</dbReference>
<dbReference type="CDD" id="cd00130">
    <property type="entry name" value="PAS"/>
    <property type="match status" value="1"/>
</dbReference>
<reference evidence="13" key="1">
    <citation type="submission" date="2021-02" db="EMBL/GenBank/DDBJ databases">
        <title>The CRISPR/cas machinery reduction and long-range gene transfer in the hot spring cyanobacterium Synechococcus.</title>
        <authorList>
            <person name="Dvorak P."/>
            <person name="Jahodarova E."/>
            <person name="Hasler P."/>
            <person name="Poulickova A."/>
        </authorList>
    </citation>
    <scope>NUCLEOTIDE SEQUENCE</scope>
    <source>
        <strain evidence="13">Rupite</strain>
    </source>
</reference>
<comment type="caution">
    <text evidence="13">The sequence shown here is derived from an EMBL/GenBank/DDBJ whole genome shotgun (WGS) entry which is preliminary data.</text>
</comment>
<dbReference type="Pfam" id="PF01590">
    <property type="entry name" value="GAF"/>
    <property type="match status" value="2"/>
</dbReference>
<dbReference type="Gene3D" id="3.30.565.10">
    <property type="entry name" value="Histidine kinase-like ATPase, C-terminal domain"/>
    <property type="match status" value="1"/>
</dbReference>
<dbReference type="SMART" id="SM00086">
    <property type="entry name" value="PAC"/>
    <property type="match status" value="1"/>
</dbReference>
<dbReference type="InterPro" id="IPR005467">
    <property type="entry name" value="His_kinase_dom"/>
</dbReference>
<evidence type="ECO:0000256" key="4">
    <source>
        <dbReference type="ARBA" id="ARBA00022553"/>
    </source>
</evidence>
<dbReference type="PRINTS" id="PR00344">
    <property type="entry name" value="BCTRLSENSOR"/>
</dbReference>
<evidence type="ECO:0000313" key="13">
    <source>
        <dbReference type="EMBL" id="MCJ2541757.1"/>
    </source>
</evidence>
<dbReference type="InterPro" id="IPR016132">
    <property type="entry name" value="Phyto_chromo_attachment"/>
</dbReference>
<dbReference type="Gene3D" id="3.10.580.10">
    <property type="entry name" value="CBS-domain"/>
    <property type="match status" value="1"/>
</dbReference>
<protein>
    <recommendedName>
        <fullName evidence="3">histidine kinase</fullName>
        <ecNumber evidence="3">2.7.13.3</ecNumber>
    </recommendedName>
</protein>
<feature type="domain" description="CBS" evidence="12">
    <location>
        <begin position="15"/>
        <end position="73"/>
    </location>
</feature>
<evidence type="ECO:0000259" key="9">
    <source>
        <dbReference type="PROSITE" id="PS50109"/>
    </source>
</evidence>
<keyword evidence="5" id="KW-0418">Kinase</keyword>
<evidence type="ECO:0000259" key="10">
    <source>
        <dbReference type="PROSITE" id="PS50112"/>
    </source>
</evidence>
<dbReference type="Proteomes" id="UP000830835">
    <property type="component" value="Unassembled WGS sequence"/>
</dbReference>
<dbReference type="PROSITE" id="PS50046">
    <property type="entry name" value="PHYTOCHROME_2"/>
    <property type="match status" value="1"/>
</dbReference>
<dbReference type="InterPro" id="IPR029016">
    <property type="entry name" value="GAF-like_dom_sf"/>
</dbReference>
<dbReference type="InterPro" id="IPR036890">
    <property type="entry name" value="HATPase_C_sf"/>
</dbReference>
<dbReference type="Gene3D" id="1.10.287.130">
    <property type="match status" value="1"/>
</dbReference>
<dbReference type="InterPro" id="IPR000644">
    <property type="entry name" value="CBS_dom"/>
</dbReference>
<dbReference type="Gene3D" id="3.30.450.20">
    <property type="entry name" value="PAS domain"/>
    <property type="match status" value="1"/>
</dbReference>
<dbReference type="RefSeq" id="WP_244348929.1">
    <property type="nucleotide sequence ID" value="NZ_JAFIRA010000003.1"/>
</dbReference>
<keyword evidence="5" id="KW-0808">Transferase</keyword>
<dbReference type="NCBIfam" id="TIGR00229">
    <property type="entry name" value="sensory_box"/>
    <property type="match status" value="1"/>
</dbReference>
<dbReference type="CDD" id="cd00075">
    <property type="entry name" value="HATPase"/>
    <property type="match status" value="1"/>
</dbReference>
<dbReference type="Pfam" id="PF00571">
    <property type="entry name" value="CBS"/>
    <property type="match status" value="2"/>
</dbReference>
<dbReference type="SUPFAM" id="SSF54631">
    <property type="entry name" value="CBS-domain pair"/>
    <property type="match status" value="1"/>
</dbReference>
<feature type="domain" description="PAC" evidence="11">
    <location>
        <begin position="245"/>
        <end position="297"/>
    </location>
</feature>
<dbReference type="InterPro" id="IPR035965">
    <property type="entry name" value="PAS-like_dom_sf"/>
</dbReference>
<dbReference type="CDD" id="cd00082">
    <property type="entry name" value="HisKA"/>
    <property type="match status" value="1"/>
</dbReference>
<dbReference type="Gene3D" id="3.30.450.40">
    <property type="match status" value="2"/>
</dbReference>
<dbReference type="Pfam" id="PF00512">
    <property type="entry name" value="HisKA"/>
    <property type="match status" value="1"/>
</dbReference>
<keyword evidence="7" id="KW-0129">CBS domain</keyword>
<keyword evidence="14" id="KW-1185">Reference proteome</keyword>
<dbReference type="SMART" id="SM00387">
    <property type="entry name" value="HATPase_c"/>
    <property type="match status" value="1"/>
</dbReference>
<dbReference type="InterPro" id="IPR046342">
    <property type="entry name" value="CBS_dom_sf"/>
</dbReference>
<dbReference type="SUPFAM" id="SSF55785">
    <property type="entry name" value="PYP-like sensor domain (PAS domain)"/>
    <property type="match status" value="1"/>
</dbReference>
<evidence type="ECO:0000256" key="2">
    <source>
        <dbReference type="ARBA" id="ARBA00006402"/>
    </source>
</evidence>
<dbReference type="EC" id="2.7.13.3" evidence="3"/>
<dbReference type="SUPFAM" id="SSF55781">
    <property type="entry name" value="GAF domain-like"/>
    <property type="match status" value="2"/>
</dbReference>
<dbReference type="InterPro" id="IPR003018">
    <property type="entry name" value="GAF"/>
</dbReference>
<comment type="catalytic activity">
    <reaction evidence="1">
        <text>ATP + protein L-histidine = ADP + protein N-phospho-L-histidine.</text>
        <dbReference type="EC" id="2.7.13.3"/>
    </reaction>
</comment>
<dbReference type="PROSITE" id="PS50109">
    <property type="entry name" value="HIS_KIN"/>
    <property type="match status" value="1"/>
</dbReference>
<dbReference type="Pfam" id="PF00989">
    <property type="entry name" value="PAS"/>
    <property type="match status" value="1"/>
</dbReference>
<dbReference type="PANTHER" id="PTHR43547:SF2">
    <property type="entry name" value="HYBRID SIGNAL TRANSDUCTION HISTIDINE KINASE C"/>
    <property type="match status" value="1"/>
</dbReference>
<dbReference type="SMART" id="SM00388">
    <property type="entry name" value="HisKA"/>
    <property type="match status" value="1"/>
</dbReference>
<proteinExistence type="inferred from homology"/>
<feature type="domain" description="CBS" evidence="12">
    <location>
        <begin position="81"/>
        <end position="140"/>
    </location>
</feature>
<comment type="similarity">
    <text evidence="2">In the N-terminal section; belongs to the phytochrome family.</text>
</comment>
<accession>A0ABT0C7J1</accession>
<feature type="domain" description="Phytochrome chromophore attachment site" evidence="8">
    <location>
        <begin position="310"/>
        <end position="455"/>
    </location>
</feature>
<feature type="domain" description="Histidine kinase" evidence="9">
    <location>
        <begin position="682"/>
        <end position="897"/>
    </location>
</feature>
<evidence type="ECO:0000259" key="8">
    <source>
        <dbReference type="PROSITE" id="PS50046"/>
    </source>
</evidence>
<dbReference type="PANTHER" id="PTHR43547">
    <property type="entry name" value="TWO-COMPONENT HISTIDINE KINASE"/>
    <property type="match status" value="1"/>
</dbReference>
<evidence type="ECO:0000259" key="12">
    <source>
        <dbReference type="PROSITE" id="PS51371"/>
    </source>
</evidence>
<sequence>MTQGSGWVPPLERFLEPVPLLVSPTHSVISVVKFLAQRGSPFRYALVGDPHKLVGILTATDALRWLAQGEGATDIPVQEVMTTPVLTFAARDYRDPLTLVQFMQAHGVQHLPVVDATGSLLGVVNQEDLCLNLILEHRPSQPPLPTEAQQALTTLCQLEEEILTEELQKALNLRIGIEHSIPLGIAAADFQGKQIYVNDTFAKMVGWPKEALLGRDPPYVYWPPEELETIFAAFTQGLNQSRPLQGWELTFMRRNGERFPVRILDAPWRDGKGNLIGMIASVQDLTPEKHQLQQTHLLSRITQGIRQFSQVEDILNFTVREIRHLLQVDRVVIYRFLPNWAGEIVAESVSQSKFSLLGRVIEDPCFMSGWHHPYQQGRISAIEDIDTASVQPCHRELLASLQVRANLVVPILQADSSHTSTEQECLWGLLIAHHCTAPKSWDPWMPESLKQFADQLGLALQQAVLVQRLQATNAELQYQVEVRNAELRQLVSYEQLLRLISDKVRSSLSEEDILTTVTQELTQSLHLGVCGVALLEAETHTYTLAYEFAGSMPSIGKVSLPMDPVLLKQLQQGQTLCFSTNHPLRGWCTLVACPLHTELQDRIPSEASVSQTPSKTTTSLLGFLKLIRLPHEGFTPAEIRFAEQIAIQCSIAIRQACLYQETQNQLQQLMKLNQLKEDFLNMVSHELRTPLTSMKMALKMLEVSGITEKQIRYFNILKQEWQKELDLVNDLLDLQRLESGSRQLEVTRFCVQDRLTEVLEPFALRFQERQLTFIPQIPSDPFIFTTDAGLLTRILSELLNNAVKYTPAGEQIHLLVSGSSLHLHLQVTNTGVQIPSEHLSRIFEKFYRVPQLDQAQQGGTGLGLPLVKKAVELLRGDLRAESQENRTVFEVSLPNLSTDGSSRNP</sequence>
<dbReference type="InterPro" id="IPR003661">
    <property type="entry name" value="HisK_dim/P_dom"/>
</dbReference>
<dbReference type="SUPFAM" id="SSF55874">
    <property type="entry name" value="ATPase domain of HSP90 chaperone/DNA topoisomerase II/histidine kinase"/>
    <property type="match status" value="1"/>
</dbReference>
<feature type="domain" description="PAS" evidence="10">
    <location>
        <begin position="169"/>
        <end position="241"/>
    </location>
</feature>
<dbReference type="SMART" id="SM00065">
    <property type="entry name" value="GAF"/>
    <property type="match status" value="2"/>
</dbReference>
<evidence type="ECO:0000256" key="1">
    <source>
        <dbReference type="ARBA" id="ARBA00000085"/>
    </source>
</evidence>
<dbReference type="InterPro" id="IPR036097">
    <property type="entry name" value="HisK_dim/P_sf"/>
</dbReference>
<gene>
    <name evidence="13" type="ORF">JX360_02365</name>
</gene>
<keyword evidence="4" id="KW-0597">Phosphoprotein</keyword>
<dbReference type="Pfam" id="PF02518">
    <property type="entry name" value="HATPase_c"/>
    <property type="match status" value="1"/>
</dbReference>
<dbReference type="SMART" id="SM00091">
    <property type="entry name" value="PAS"/>
    <property type="match status" value="1"/>
</dbReference>
<dbReference type="PROSITE" id="PS50113">
    <property type="entry name" value="PAC"/>
    <property type="match status" value="1"/>
</dbReference>
<keyword evidence="6" id="KW-0902">Two-component regulatory system</keyword>
<dbReference type="InterPro" id="IPR001610">
    <property type="entry name" value="PAC"/>
</dbReference>
<dbReference type="InterPro" id="IPR013767">
    <property type="entry name" value="PAS_fold"/>
</dbReference>
<dbReference type="InterPro" id="IPR000700">
    <property type="entry name" value="PAS-assoc_C"/>
</dbReference>
<dbReference type="EMBL" id="JAFIRA010000003">
    <property type="protein sequence ID" value="MCJ2541757.1"/>
    <property type="molecule type" value="Genomic_DNA"/>
</dbReference>
<evidence type="ECO:0000256" key="5">
    <source>
        <dbReference type="ARBA" id="ARBA00022777"/>
    </source>
</evidence>
<dbReference type="SUPFAM" id="SSF47384">
    <property type="entry name" value="Homodimeric domain of signal transducing histidine kinase"/>
    <property type="match status" value="1"/>
</dbReference>
<organism evidence="13 14">
    <name type="scientific">Thermostichus vulcanus str. 'Rupite'</name>
    <dbReference type="NCBI Taxonomy" id="2813851"/>
    <lineage>
        <taxon>Bacteria</taxon>
        <taxon>Bacillati</taxon>
        <taxon>Cyanobacteriota</taxon>
        <taxon>Cyanophyceae</taxon>
        <taxon>Thermostichales</taxon>
        <taxon>Thermostichaceae</taxon>
        <taxon>Thermostichus</taxon>
    </lineage>
</organism>
<dbReference type="InterPro" id="IPR003594">
    <property type="entry name" value="HATPase_dom"/>
</dbReference>
<name>A0ABT0C7J1_THEVL</name>
<dbReference type="InterPro" id="IPR000014">
    <property type="entry name" value="PAS"/>
</dbReference>
<dbReference type="PROSITE" id="PS51371">
    <property type="entry name" value="CBS"/>
    <property type="match status" value="2"/>
</dbReference>